<proteinExistence type="predicted"/>
<evidence type="ECO:0000313" key="1">
    <source>
        <dbReference type="EMBL" id="KAF9894007.1"/>
    </source>
</evidence>
<keyword evidence="2" id="KW-1185">Reference proteome</keyword>
<sequence length="142" mass="15769">MRKSIATLDNLTVEDGAKGVPHFQNAIYSMAEALEVGAAKTQGKTISCFAVDNGESLPHADIRLTFLIELVMVTSSWEILVPTAHGDVPLDQIGQGQRTRVYIEGDELKRKDQEELDPLLQNHTILQAIRYSPQIGRTWVVQ</sequence>
<organism evidence="1 2">
    <name type="scientific">Aspergillus nanangensis</name>
    <dbReference type="NCBI Taxonomy" id="2582783"/>
    <lineage>
        <taxon>Eukaryota</taxon>
        <taxon>Fungi</taxon>
        <taxon>Dikarya</taxon>
        <taxon>Ascomycota</taxon>
        <taxon>Pezizomycotina</taxon>
        <taxon>Eurotiomycetes</taxon>
        <taxon>Eurotiomycetidae</taxon>
        <taxon>Eurotiales</taxon>
        <taxon>Aspergillaceae</taxon>
        <taxon>Aspergillus</taxon>
        <taxon>Aspergillus subgen. Circumdati</taxon>
    </lineage>
</organism>
<accession>A0AAD4CWZ6</accession>
<dbReference type="AlphaFoldDB" id="A0AAD4CWZ6"/>
<reference evidence="1" key="2">
    <citation type="submission" date="2020-02" db="EMBL/GenBank/DDBJ databases">
        <authorList>
            <person name="Gilchrist C.L.M."/>
            <person name="Chooi Y.-H."/>
        </authorList>
    </citation>
    <scope>NUCLEOTIDE SEQUENCE</scope>
    <source>
        <strain evidence="1">MST-FP2251</strain>
    </source>
</reference>
<reference evidence="1" key="1">
    <citation type="journal article" date="2019" name="Beilstein J. Org. Chem.">
        <title>Nanangenines: drimane sesquiterpenoids as the dominant metabolite cohort of a novel Australian fungus, Aspergillus nanangensis.</title>
        <authorList>
            <person name="Lacey H.J."/>
            <person name="Gilchrist C.L.M."/>
            <person name="Crombie A."/>
            <person name="Kalaitzis J.A."/>
            <person name="Vuong D."/>
            <person name="Rutledge P.J."/>
            <person name="Turner P."/>
            <person name="Pitt J.I."/>
            <person name="Lacey E."/>
            <person name="Chooi Y.H."/>
            <person name="Piggott A.M."/>
        </authorList>
    </citation>
    <scope>NUCLEOTIDE SEQUENCE</scope>
    <source>
        <strain evidence="1">MST-FP2251</strain>
    </source>
</reference>
<gene>
    <name evidence="1" type="ORF">FE257_008978</name>
</gene>
<evidence type="ECO:0000313" key="2">
    <source>
        <dbReference type="Proteomes" id="UP001194746"/>
    </source>
</evidence>
<protein>
    <submittedName>
        <fullName evidence="1">Uncharacterized protein</fullName>
    </submittedName>
</protein>
<comment type="caution">
    <text evidence="1">The sequence shown here is derived from an EMBL/GenBank/DDBJ whole genome shotgun (WGS) entry which is preliminary data.</text>
</comment>
<name>A0AAD4CWZ6_ASPNN</name>
<dbReference type="Proteomes" id="UP001194746">
    <property type="component" value="Unassembled WGS sequence"/>
</dbReference>
<dbReference type="EMBL" id="VCAU01000005">
    <property type="protein sequence ID" value="KAF9894007.1"/>
    <property type="molecule type" value="Genomic_DNA"/>
</dbReference>